<sequence length="266" mass="30431">KIQETLKNFIGPQLQTPPPFSAKKINGQKAYNLARKGLVPKLKPQKINIYNIKLNKSLITNYYLLITVHCSSGTYIRRLAHDIGKKLGSGAYLEKLRRTQIGTFKLKDAISLNKLTKNNWQKFTLANLSLPHKTSALIFGTFDKLHPGHKNFFTQAKKLADELYIVIARDNNVKQVKNKLPQDNELARLKNIKNLNLAAQVILGSQNWQHRYRIINKIKPDIIALGYDQKINMAELKAKLKKYGLKSKIIRLKPYCPGKYKSSKIN</sequence>
<name>A0A1F6FL78_9BACT</name>
<evidence type="ECO:0000259" key="8">
    <source>
        <dbReference type="Pfam" id="PF16198"/>
    </source>
</evidence>
<dbReference type="Pfam" id="PF01467">
    <property type="entry name" value="CTP_transf_like"/>
    <property type="match status" value="1"/>
</dbReference>
<evidence type="ECO:0000313" key="10">
    <source>
        <dbReference type="Proteomes" id="UP000179136"/>
    </source>
</evidence>
<evidence type="ECO:0000256" key="4">
    <source>
        <dbReference type="ARBA" id="ARBA00022694"/>
    </source>
</evidence>
<dbReference type="InterPro" id="IPR002501">
    <property type="entry name" value="PsdUridine_synth_N"/>
</dbReference>
<dbReference type="InterPro" id="IPR014729">
    <property type="entry name" value="Rossmann-like_a/b/a_fold"/>
</dbReference>
<dbReference type="Proteomes" id="UP000179136">
    <property type="component" value="Unassembled WGS sequence"/>
</dbReference>
<evidence type="ECO:0000313" key="9">
    <source>
        <dbReference type="EMBL" id="OGG86586.1"/>
    </source>
</evidence>
<protein>
    <recommendedName>
        <fullName evidence="3">tRNA pseudouridine(55) synthase</fullName>
        <ecNumber evidence="3">5.4.99.25</ecNumber>
    </recommendedName>
</protein>
<evidence type="ECO:0000259" key="7">
    <source>
        <dbReference type="Pfam" id="PF01509"/>
    </source>
</evidence>
<dbReference type="EMBL" id="MFMW01000032">
    <property type="protein sequence ID" value="OGG86586.1"/>
    <property type="molecule type" value="Genomic_DNA"/>
</dbReference>
<evidence type="ECO:0000256" key="1">
    <source>
        <dbReference type="ARBA" id="ARBA00000385"/>
    </source>
</evidence>
<dbReference type="SUPFAM" id="SSF52374">
    <property type="entry name" value="Nucleotidylyl transferase"/>
    <property type="match status" value="1"/>
</dbReference>
<dbReference type="InterPro" id="IPR020103">
    <property type="entry name" value="PsdUridine_synth_cat_dom_sf"/>
</dbReference>
<proteinExistence type="inferred from homology"/>
<dbReference type="GO" id="GO:0160148">
    <property type="term" value="F:tRNA pseudouridine(55) synthase activity"/>
    <property type="evidence" value="ECO:0007669"/>
    <property type="project" value="UniProtKB-EC"/>
</dbReference>
<evidence type="ECO:0000256" key="2">
    <source>
        <dbReference type="ARBA" id="ARBA00005642"/>
    </source>
</evidence>
<feature type="non-terminal residue" evidence="9">
    <location>
        <position position="1"/>
    </location>
</feature>
<keyword evidence="5" id="KW-0413">Isomerase</keyword>
<gene>
    <name evidence="9" type="ORF">A3B87_02045</name>
</gene>
<dbReference type="STRING" id="1798561.A3B87_02045"/>
<dbReference type="PANTHER" id="PTHR13767">
    <property type="entry name" value="TRNA-PSEUDOURIDINE SYNTHASE"/>
    <property type="match status" value="1"/>
</dbReference>
<dbReference type="InterPro" id="IPR032819">
    <property type="entry name" value="TruB_C"/>
</dbReference>
<keyword evidence="4" id="KW-0819">tRNA processing</keyword>
<dbReference type="PANTHER" id="PTHR13767:SF2">
    <property type="entry name" value="PSEUDOURIDYLATE SYNTHASE TRUB1"/>
    <property type="match status" value="1"/>
</dbReference>
<dbReference type="NCBIfam" id="TIGR00125">
    <property type="entry name" value="cyt_tran_rel"/>
    <property type="match status" value="1"/>
</dbReference>
<feature type="domain" description="Cytidyltransferase-like" evidence="6">
    <location>
        <begin position="138"/>
        <end position="265"/>
    </location>
</feature>
<evidence type="ECO:0000256" key="3">
    <source>
        <dbReference type="ARBA" id="ARBA00012787"/>
    </source>
</evidence>
<dbReference type="EC" id="5.4.99.25" evidence="3"/>
<dbReference type="Pfam" id="PF01509">
    <property type="entry name" value="TruB_N"/>
    <property type="match status" value="1"/>
</dbReference>
<dbReference type="Gene3D" id="3.30.2350.10">
    <property type="entry name" value="Pseudouridine synthase"/>
    <property type="match status" value="1"/>
</dbReference>
<dbReference type="GO" id="GO:0006400">
    <property type="term" value="P:tRNA modification"/>
    <property type="evidence" value="ECO:0007669"/>
    <property type="project" value="TreeGrafter"/>
</dbReference>
<organism evidence="9 10">
    <name type="scientific">Candidatus Kuenenbacteria bacterium RIFCSPHIGHO2_02_FULL_39_13</name>
    <dbReference type="NCBI Taxonomy" id="1798561"/>
    <lineage>
        <taxon>Bacteria</taxon>
        <taxon>Candidatus Kueneniibacteriota</taxon>
    </lineage>
</organism>
<comment type="similarity">
    <text evidence="2">Belongs to the pseudouridine synthase TruB family. Type 1 subfamily.</text>
</comment>
<dbReference type="InterPro" id="IPR014780">
    <property type="entry name" value="tRNA_psdUridine_synth_TruB"/>
</dbReference>
<comment type="catalytic activity">
    <reaction evidence="1">
        <text>uridine(55) in tRNA = pseudouridine(55) in tRNA</text>
        <dbReference type="Rhea" id="RHEA:42532"/>
        <dbReference type="Rhea" id="RHEA-COMP:10101"/>
        <dbReference type="Rhea" id="RHEA-COMP:10102"/>
        <dbReference type="ChEBI" id="CHEBI:65314"/>
        <dbReference type="ChEBI" id="CHEBI:65315"/>
        <dbReference type="EC" id="5.4.99.25"/>
    </reaction>
</comment>
<dbReference type="SUPFAM" id="SSF55120">
    <property type="entry name" value="Pseudouridine synthase"/>
    <property type="match status" value="1"/>
</dbReference>
<dbReference type="Gene3D" id="3.40.50.620">
    <property type="entry name" value="HUPs"/>
    <property type="match status" value="1"/>
</dbReference>
<dbReference type="AlphaFoldDB" id="A0A1F6FL78"/>
<feature type="domain" description="tRNA pseudouridylate synthase B C-terminal" evidence="8">
    <location>
        <begin position="77"/>
        <end position="120"/>
    </location>
</feature>
<dbReference type="Pfam" id="PF16198">
    <property type="entry name" value="TruB_C_2"/>
    <property type="match status" value="1"/>
</dbReference>
<dbReference type="GO" id="GO:1990481">
    <property type="term" value="P:mRNA pseudouridine synthesis"/>
    <property type="evidence" value="ECO:0007669"/>
    <property type="project" value="TreeGrafter"/>
</dbReference>
<comment type="caution">
    <text evidence="9">The sequence shown here is derived from an EMBL/GenBank/DDBJ whole genome shotgun (WGS) entry which is preliminary data.</text>
</comment>
<dbReference type="GO" id="GO:0003723">
    <property type="term" value="F:RNA binding"/>
    <property type="evidence" value="ECO:0007669"/>
    <property type="project" value="InterPro"/>
</dbReference>
<feature type="domain" description="Pseudouridine synthase II N-terminal" evidence="7">
    <location>
        <begin position="1"/>
        <end position="76"/>
    </location>
</feature>
<evidence type="ECO:0000256" key="5">
    <source>
        <dbReference type="ARBA" id="ARBA00023235"/>
    </source>
</evidence>
<accession>A0A1F6FL78</accession>
<dbReference type="InterPro" id="IPR004821">
    <property type="entry name" value="Cyt_trans-like"/>
</dbReference>
<evidence type="ECO:0000259" key="6">
    <source>
        <dbReference type="Pfam" id="PF01467"/>
    </source>
</evidence>
<reference evidence="9 10" key="1">
    <citation type="journal article" date="2016" name="Nat. Commun.">
        <title>Thousands of microbial genomes shed light on interconnected biogeochemical processes in an aquifer system.</title>
        <authorList>
            <person name="Anantharaman K."/>
            <person name="Brown C.T."/>
            <person name="Hug L.A."/>
            <person name="Sharon I."/>
            <person name="Castelle C.J."/>
            <person name="Probst A.J."/>
            <person name="Thomas B.C."/>
            <person name="Singh A."/>
            <person name="Wilkins M.J."/>
            <person name="Karaoz U."/>
            <person name="Brodie E.L."/>
            <person name="Williams K.H."/>
            <person name="Hubbard S.S."/>
            <person name="Banfield J.F."/>
        </authorList>
    </citation>
    <scope>NUCLEOTIDE SEQUENCE [LARGE SCALE GENOMIC DNA]</scope>
</reference>